<accession>A0A7W6VRH4</accession>
<reference evidence="2 3" key="1">
    <citation type="submission" date="2020-08" db="EMBL/GenBank/DDBJ databases">
        <title>Genomic Encyclopedia of Type Strains, Phase IV (KMG-V): Genome sequencing to study the core and pangenomes of soil and plant-associated prokaryotes.</title>
        <authorList>
            <person name="Whitman W."/>
        </authorList>
    </citation>
    <scope>NUCLEOTIDE SEQUENCE [LARGE SCALE GENOMIC DNA]</scope>
    <source>
        <strain evidence="2 3">SEMIA 4074</strain>
    </source>
</reference>
<keyword evidence="1" id="KW-0732">Signal</keyword>
<dbReference type="Proteomes" id="UP000524492">
    <property type="component" value="Unassembled WGS sequence"/>
</dbReference>
<comment type="caution">
    <text evidence="2">The sequence shown here is derived from an EMBL/GenBank/DDBJ whole genome shotgun (WGS) entry which is preliminary data.</text>
</comment>
<protein>
    <submittedName>
        <fullName evidence="2">Uncharacterized protein</fullName>
    </submittedName>
</protein>
<dbReference type="AlphaFoldDB" id="A0A7W6VRH4"/>
<proteinExistence type="predicted"/>
<organism evidence="2 3">
    <name type="scientific">Rhizobium aethiopicum</name>
    <dbReference type="NCBI Taxonomy" id="1138170"/>
    <lineage>
        <taxon>Bacteria</taxon>
        <taxon>Pseudomonadati</taxon>
        <taxon>Pseudomonadota</taxon>
        <taxon>Alphaproteobacteria</taxon>
        <taxon>Hyphomicrobiales</taxon>
        <taxon>Rhizobiaceae</taxon>
        <taxon>Rhizobium/Agrobacterium group</taxon>
        <taxon>Rhizobium</taxon>
    </lineage>
</organism>
<feature type="signal peptide" evidence="1">
    <location>
        <begin position="1"/>
        <end position="28"/>
    </location>
</feature>
<evidence type="ECO:0000313" key="2">
    <source>
        <dbReference type="EMBL" id="MBB4194892.1"/>
    </source>
</evidence>
<keyword evidence="3" id="KW-1185">Reference proteome</keyword>
<name>A0A7W6VRH4_9HYPH</name>
<dbReference type="RefSeq" id="WP_184459405.1">
    <property type="nucleotide sequence ID" value="NZ_JACIFV010000024.1"/>
</dbReference>
<sequence length="162" mass="17904">MPKALLNPHMRPCFTAILALMAIGPTPAAGMARCPPQNELLAKAEIVVEARVKSLSIGESGLLLRANFPTRMIRADLEIKKVIKGKFSGKEAIVYGTLYPPGPLRDLMAMAVFYGFDGRDTFEWELSRQQIADDVAWFSMNACTYHKFPDWVADEGSAAIEK</sequence>
<evidence type="ECO:0000313" key="3">
    <source>
        <dbReference type="Proteomes" id="UP000524492"/>
    </source>
</evidence>
<feature type="chain" id="PRO_5030676692" evidence="1">
    <location>
        <begin position="29"/>
        <end position="162"/>
    </location>
</feature>
<evidence type="ECO:0000256" key="1">
    <source>
        <dbReference type="SAM" id="SignalP"/>
    </source>
</evidence>
<dbReference type="EMBL" id="JACIFV010000024">
    <property type="protein sequence ID" value="MBB4194892.1"/>
    <property type="molecule type" value="Genomic_DNA"/>
</dbReference>
<gene>
    <name evidence="2" type="ORF">GGD53_005079</name>
</gene>